<evidence type="ECO:0000256" key="4">
    <source>
        <dbReference type="ARBA" id="ARBA00022857"/>
    </source>
</evidence>
<dbReference type="AlphaFoldDB" id="A0A1J7J689"/>
<accession>A0A1J7J689</accession>
<comment type="similarity">
    <text evidence="1">Belongs to the FMO family.</text>
</comment>
<proteinExistence type="inferred from homology"/>
<dbReference type="GO" id="GO:0050661">
    <property type="term" value="F:NADP binding"/>
    <property type="evidence" value="ECO:0007669"/>
    <property type="project" value="InterPro"/>
</dbReference>
<dbReference type="InterPro" id="IPR000960">
    <property type="entry name" value="Flavin_mOase"/>
</dbReference>
<reference evidence="6 7" key="1">
    <citation type="submission" date="2016-10" db="EMBL/GenBank/DDBJ databases">
        <title>Draft genome sequence of Coniochaeta ligniaria NRRL30616, a lignocellulolytic fungus for bioabatement of inhibitors in plant biomass hydrolysates.</title>
        <authorList>
            <consortium name="DOE Joint Genome Institute"/>
            <person name="Jimenez D.J."/>
            <person name="Hector R.E."/>
            <person name="Riley R."/>
            <person name="Sun H."/>
            <person name="Grigoriev I.V."/>
            <person name="Van Elsas J.D."/>
            <person name="Nichols N.N."/>
        </authorList>
    </citation>
    <scope>NUCLEOTIDE SEQUENCE [LARGE SCALE GENOMIC DNA]</scope>
    <source>
        <strain evidence="6 7">NRRL 30616</strain>
    </source>
</reference>
<keyword evidence="4" id="KW-0521">NADP</keyword>
<organism evidence="6 7">
    <name type="scientific">Coniochaeta ligniaria NRRL 30616</name>
    <dbReference type="NCBI Taxonomy" id="1408157"/>
    <lineage>
        <taxon>Eukaryota</taxon>
        <taxon>Fungi</taxon>
        <taxon>Dikarya</taxon>
        <taxon>Ascomycota</taxon>
        <taxon>Pezizomycotina</taxon>
        <taxon>Sordariomycetes</taxon>
        <taxon>Sordariomycetidae</taxon>
        <taxon>Coniochaetales</taxon>
        <taxon>Coniochaetaceae</taxon>
        <taxon>Coniochaeta</taxon>
    </lineage>
</organism>
<protein>
    <submittedName>
        <fullName evidence="6">Flavin-containing monooxygenase 9</fullName>
    </submittedName>
</protein>
<gene>
    <name evidence="6" type="ORF">CONLIGDRAFT_685620</name>
</gene>
<evidence type="ECO:0000256" key="2">
    <source>
        <dbReference type="ARBA" id="ARBA00022630"/>
    </source>
</evidence>
<keyword evidence="2" id="KW-0285">Flavoprotein</keyword>
<keyword evidence="7" id="KW-1185">Reference proteome</keyword>
<dbReference type="InterPro" id="IPR020946">
    <property type="entry name" value="Flavin_mOase-like"/>
</dbReference>
<keyword evidence="5" id="KW-0560">Oxidoreductase</keyword>
<keyword evidence="3" id="KW-0274">FAD</keyword>
<evidence type="ECO:0000256" key="5">
    <source>
        <dbReference type="ARBA" id="ARBA00023002"/>
    </source>
</evidence>
<dbReference type="Gene3D" id="3.50.50.60">
    <property type="entry name" value="FAD/NAD(P)-binding domain"/>
    <property type="match status" value="1"/>
</dbReference>
<dbReference type="OrthoDB" id="66881at2759"/>
<evidence type="ECO:0000313" key="7">
    <source>
        <dbReference type="Proteomes" id="UP000182658"/>
    </source>
</evidence>
<sequence>MAAKSLKQSTDKLTVAVIGAGPTGLSMLKTLREDGFAVTLYERRSHVGGLWAYSENTTYTTALAVTRANISKFTCGFADFPMADKYPIWLSPAEFQEYMESYASHFDLFKDIVLSTTVRNVRRDSSDTKWLLDLEVAGTDGGETKVETVSYDKVTFCHGYQTKAKIPVWEGRELFSGTILHSQAYRTPEPFKDKTVVVVGLGSSTGDVVPNIAKVARKIYISHRRGAIPAKRVRNGTPAELGITWRRRQISQFMSKHFPGLSRRMADLAMKYLVKSMFGPLDPAWKLEPFPNITLSLPGVWEHVIPLLRDGTVTSISGVKQFLGPKSVEFDDGTVLDDVDALVLCTGYSADWSIAPFVETSSPKTPGYAGPPIYRMYLNMFPPRYADSCALLNYSAYGKNNGFSFADVTSSAVSSVFRGIEALPPREEMERHIDDHQEWVAERWKLDPHCDTSMVKQWEFQGFLHRAAGTGMENLGWGWKGWKFWFQDRKMYSLMNHGVETAHGFRYFETGRRKTWDGARAAIIHVNDVVKTRFPDKDLK</sequence>
<dbReference type="PIRSF" id="PIRSF000332">
    <property type="entry name" value="FMO"/>
    <property type="match status" value="1"/>
</dbReference>
<evidence type="ECO:0000256" key="3">
    <source>
        <dbReference type="ARBA" id="ARBA00022827"/>
    </source>
</evidence>
<dbReference type="Proteomes" id="UP000182658">
    <property type="component" value="Unassembled WGS sequence"/>
</dbReference>
<dbReference type="GO" id="GO:0004499">
    <property type="term" value="F:N,N-dimethylaniline monooxygenase activity"/>
    <property type="evidence" value="ECO:0007669"/>
    <property type="project" value="InterPro"/>
</dbReference>
<dbReference type="SUPFAM" id="SSF51905">
    <property type="entry name" value="FAD/NAD(P)-binding domain"/>
    <property type="match status" value="1"/>
</dbReference>
<dbReference type="InterPro" id="IPR036188">
    <property type="entry name" value="FAD/NAD-bd_sf"/>
</dbReference>
<evidence type="ECO:0000256" key="1">
    <source>
        <dbReference type="ARBA" id="ARBA00009183"/>
    </source>
</evidence>
<name>A0A1J7J689_9PEZI</name>
<dbReference type="Pfam" id="PF00743">
    <property type="entry name" value="FMO-like"/>
    <property type="match status" value="1"/>
</dbReference>
<dbReference type="EMBL" id="KV875103">
    <property type="protein sequence ID" value="OIW24668.1"/>
    <property type="molecule type" value="Genomic_DNA"/>
</dbReference>
<dbReference type="InParanoid" id="A0A1J7J689"/>
<keyword evidence="6" id="KW-0503">Monooxygenase</keyword>
<dbReference type="PRINTS" id="PR00370">
    <property type="entry name" value="FMOXYGENASE"/>
</dbReference>
<dbReference type="PANTHER" id="PTHR23023">
    <property type="entry name" value="DIMETHYLANILINE MONOOXYGENASE"/>
    <property type="match status" value="1"/>
</dbReference>
<evidence type="ECO:0000313" key="6">
    <source>
        <dbReference type="EMBL" id="OIW24668.1"/>
    </source>
</evidence>
<dbReference type="InterPro" id="IPR050346">
    <property type="entry name" value="FMO-like"/>
</dbReference>
<dbReference type="GO" id="GO:0050660">
    <property type="term" value="F:flavin adenine dinucleotide binding"/>
    <property type="evidence" value="ECO:0007669"/>
    <property type="project" value="InterPro"/>
</dbReference>